<dbReference type="KEGG" id="boe:106306149"/>
<dbReference type="InterPro" id="IPR053198">
    <property type="entry name" value="Gynoecium_Dev_Regulator"/>
</dbReference>
<feature type="region of interest" description="Disordered" evidence="1">
    <location>
        <begin position="468"/>
        <end position="487"/>
    </location>
</feature>
<dbReference type="InterPro" id="IPR053793">
    <property type="entry name" value="PB1-like"/>
</dbReference>
<dbReference type="OMA" id="AQMVHQI"/>
<feature type="compositionally biased region" description="Low complexity" evidence="1">
    <location>
        <begin position="8"/>
        <end position="23"/>
    </location>
</feature>
<feature type="region of interest" description="Disordered" evidence="1">
    <location>
        <begin position="581"/>
        <end position="618"/>
    </location>
</feature>
<dbReference type="Pfam" id="PF00564">
    <property type="entry name" value="PB1"/>
    <property type="match status" value="1"/>
</dbReference>
<evidence type="ECO:0000256" key="1">
    <source>
        <dbReference type="SAM" id="MobiDB-lite"/>
    </source>
</evidence>
<dbReference type="eggNOG" id="ENOG502QWE0">
    <property type="taxonomic scope" value="Eukaryota"/>
</dbReference>
<dbReference type="FunFam" id="3.10.20.90:FF:000058">
    <property type="entry name" value="Octicosapeptide/phox/Bem1p domain kinase superfamily protein"/>
    <property type="match status" value="1"/>
</dbReference>
<organism evidence="3 4">
    <name type="scientific">Brassica oleracea var. oleracea</name>
    <dbReference type="NCBI Taxonomy" id="109376"/>
    <lineage>
        <taxon>Eukaryota</taxon>
        <taxon>Viridiplantae</taxon>
        <taxon>Streptophyta</taxon>
        <taxon>Embryophyta</taxon>
        <taxon>Tracheophyta</taxon>
        <taxon>Spermatophyta</taxon>
        <taxon>Magnoliopsida</taxon>
        <taxon>eudicotyledons</taxon>
        <taxon>Gunneridae</taxon>
        <taxon>Pentapetalae</taxon>
        <taxon>rosids</taxon>
        <taxon>malvids</taxon>
        <taxon>Brassicales</taxon>
        <taxon>Brassicaceae</taxon>
        <taxon>Brassiceae</taxon>
        <taxon>Brassica</taxon>
    </lineage>
</organism>
<feature type="domain" description="PB1" evidence="2">
    <location>
        <begin position="63"/>
        <end position="170"/>
    </location>
</feature>
<dbReference type="InterPro" id="IPR000270">
    <property type="entry name" value="PB1_dom"/>
</dbReference>
<dbReference type="HOGENOM" id="CLU_028940_0_0_1"/>
<dbReference type="PROSITE" id="PS51745">
    <property type="entry name" value="PB1"/>
    <property type="match status" value="1"/>
</dbReference>
<feature type="region of interest" description="Disordered" evidence="1">
    <location>
        <begin position="220"/>
        <end position="300"/>
    </location>
</feature>
<dbReference type="AlphaFoldDB" id="A0A0D3DA01"/>
<feature type="compositionally biased region" description="Low complexity" evidence="1">
    <location>
        <begin position="283"/>
        <end position="293"/>
    </location>
</feature>
<evidence type="ECO:0000259" key="2">
    <source>
        <dbReference type="PROSITE" id="PS51745"/>
    </source>
</evidence>
<protein>
    <recommendedName>
        <fullName evidence="2">PB1 domain-containing protein</fullName>
    </recommendedName>
</protein>
<dbReference type="SUPFAM" id="SSF54277">
    <property type="entry name" value="CAD &amp; PB1 domains"/>
    <property type="match status" value="1"/>
</dbReference>
<sequence length="727" mass="78632">MEPPPPSLSSTAVASTVVPTTTVPVPPPPHATTSYPESLDSSPRSRTTDGWDDLNAPSAVSSKLRLMCSYGGHILPRPHDKSLCYMGGDTRIVVVDRNSSLSSLVARLSNKLLDGRSFTLKYQLPSEDLDSLISVTTDEDLENMIEEYDRTISAPNSTKPSRLRLFLFTSKPEATQSMGQILESSAKSDDWFLNALNSAGLLNRGFSDSDANVNRLLGLDDGLRSSPGDNGDNLDSSVKDDDGSVKSGKQQQQIQDPPPPQLPQQQQGGQDVHSMPDSPMLDTSSSFGSTSSSPLPANLPPIRVHVEEAGGVKGMQDQRMGIEEQFARFNVGNKQQQVQQEDGFAAISSPPPPLPVTISLPAAPVNAAAANVSSEFQTRVFSDDERSDHGVPAGYRKPPTPRSQPQNLPPQQVHHVKSNSGGHELPSPHSVSSDSSMNNPVYQQRPSVYQEPMSQMPSGTTVVTGMINPADPNTLLPQNHMQNQDPGYILHPQFEQQSAPSQPQQQQQQQQFIHAAAPPQYIRHHPSGGLPMQTYIQVYPSQQPQSFHRQPGQLDQQQPYPAVYYVTTPAPPRPYNMAVPQSGSVSEAPGSVHSNHPQAPPNSMMAPPPNSQLRSVPGGKPEAGVYTTPQGMAGAQMVHQIPTSQQQFMGYSQIHHPPQSGSAAMPSYGYEYADNAHKQMFYTQPVGHAQYQTMTGPPPAMVLPDGSAAAKLPAENMTQQIRSSQPL</sequence>
<dbReference type="STRING" id="109376.A0A0D3DA01"/>
<feature type="compositionally biased region" description="Low complexity" evidence="1">
    <location>
        <begin position="245"/>
        <end position="255"/>
    </location>
</feature>
<dbReference type="EnsemblPlants" id="Bo7g078100.1">
    <property type="protein sequence ID" value="Bo7g078100.1"/>
    <property type="gene ID" value="Bo7g078100"/>
</dbReference>
<feature type="compositionally biased region" description="Polar residues" evidence="1">
    <location>
        <begin position="475"/>
        <end position="485"/>
    </location>
</feature>
<keyword evidence="4" id="KW-1185">Reference proteome</keyword>
<dbReference type="CDD" id="cd06410">
    <property type="entry name" value="PB1_UP2"/>
    <property type="match status" value="1"/>
</dbReference>
<dbReference type="Gramene" id="Bo7g078100.1">
    <property type="protein sequence ID" value="Bo7g078100.1"/>
    <property type="gene ID" value="Bo7g078100"/>
</dbReference>
<dbReference type="OrthoDB" id="774308at2759"/>
<feature type="region of interest" description="Disordered" evidence="1">
    <location>
        <begin position="1"/>
        <end position="54"/>
    </location>
</feature>
<dbReference type="PANTHER" id="PTHR31066">
    <property type="entry name" value="OS05G0427100 PROTEIN-RELATED"/>
    <property type="match status" value="1"/>
</dbReference>
<feature type="compositionally biased region" description="Polar residues" evidence="1">
    <location>
        <begin position="35"/>
        <end position="45"/>
    </location>
</feature>
<reference evidence="3" key="2">
    <citation type="submission" date="2015-03" db="UniProtKB">
        <authorList>
            <consortium name="EnsemblPlants"/>
        </authorList>
    </citation>
    <scope>IDENTIFICATION</scope>
</reference>
<dbReference type="GeneID" id="106306149"/>
<proteinExistence type="predicted"/>
<accession>A0A0D3DA01</accession>
<dbReference type="PANTHER" id="PTHR31066:SF27">
    <property type="entry name" value="EXPRESSED PROTEIN"/>
    <property type="match status" value="1"/>
</dbReference>
<evidence type="ECO:0000313" key="4">
    <source>
        <dbReference type="Proteomes" id="UP000032141"/>
    </source>
</evidence>
<dbReference type="SMART" id="SM00666">
    <property type="entry name" value="PB1"/>
    <property type="match status" value="1"/>
</dbReference>
<feature type="region of interest" description="Disordered" evidence="1">
    <location>
        <begin position="379"/>
        <end position="442"/>
    </location>
</feature>
<dbReference type="RefSeq" id="XP_013598092.1">
    <property type="nucleotide sequence ID" value="XM_013742638.1"/>
</dbReference>
<evidence type="ECO:0000313" key="3">
    <source>
        <dbReference type="EnsemblPlants" id="Bo7g078100.1"/>
    </source>
</evidence>
<reference evidence="3 4" key="1">
    <citation type="journal article" date="2014" name="Genome Biol.">
        <title>Transcriptome and methylome profiling reveals relics of genome dominance in the mesopolyploid Brassica oleracea.</title>
        <authorList>
            <person name="Parkin I.A."/>
            <person name="Koh C."/>
            <person name="Tang H."/>
            <person name="Robinson S.J."/>
            <person name="Kagale S."/>
            <person name="Clarke W.E."/>
            <person name="Town C.D."/>
            <person name="Nixon J."/>
            <person name="Krishnakumar V."/>
            <person name="Bidwell S.L."/>
            <person name="Denoeud F."/>
            <person name="Belcram H."/>
            <person name="Links M.G."/>
            <person name="Just J."/>
            <person name="Clarke C."/>
            <person name="Bender T."/>
            <person name="Huebert T."/>
            <person name="Mason A.S."/>
            <person name="Pires J.C."/>
            <person name="Barker G."/>
            <person name="Moore J."/>
            <person name="Walley P.G."/>
            <person name="Manoli S."/>
            <person name="Batley J."/>
            <person name="Edwards D."/>
            <person name="Nelson M.N."/>
            <person name="Wang X."/>
            <person name="Paterson A.H."/>
            <person name="King G."/>
            <person name="Bancroft I."/>
            <person name="Chalhoub B."/>
            <person name="Sharpe A.G."/>
        </authorList>
    </citation>
    <scope>NUCLEOTIDE SEQUENCE</scope>
    <source>
        <strain evidence="3 4">cv. TO1000</strain>
    </source>
</reference>
<feature type="compositionally biased region" description="Low complexity" evidence="1">
    <location>
        <begin position="427"/>
        <end position="436"/>
    </location>
</feature>
<name>A0A0D3DA01_BRAOL</name>
<dbReference type="Gene3D" id="3.10.20.90">
    <property type="entry name" value="Phosphatidylinositol 3-kinase Catalytic Subunit, Chain A, domain 1"/>
    <property type="match status" value="1"/>
</dbReference>
<dbReference type="Proteomes" id="UP000032141">
    <property type="component" value="Chromosome C7"/>
</dbReference>